<sequence>MAEEYVVHEQEDTLGEGESEPRILARNVEIADSTLSQMRGLMFRSELPEALVMEVGGGFSLTGGPPRQFVHMLFVRHPLDVIWLADDDVQKVARMRPWRSVGMAKADRIIELPAGAAEGVEVGDTVRVVDETDVNE</sequence>
<dbReference type="AlphaFoldDB" id="A0A6B0T3C5"/>
<comment type="caution">
    <text evidence="1">The sequence shown here is derived from an EMBL/GenBank/DDBJ whole genome shotgun (WGS) entry which is preliminary data.</text>
</comment>
<dbReference type="Pfam" id="PF02643">
    <property type="entry name" value="DUF192"/>
    <property type="match status" value="1"/>
</dbReference>
<dbReference type="InterPro" id="IPR003795">
    <property type="entry name" value="DUF192"/>
</dbReference>
<name>A0A6B0T3C5_9EURY</name>
<evidence type="ECO:0000313" key="1">
    <source>
        <dbReference type="EMBL" id="MXR50686.1"/>
    </source>
</evidence>
<evidence type="ECO:0000313" key="2">
    <source>
        <dbReference type="Proteomes" id="UP000466535"/>
    </source>
</evidence>
<dbReference type="Proteomes" id="UP000466535">
    <property type="component" value="Unassembled WGS sequence"/>
</dbReference>
<protein>
    <submittedName>
        <fullName evidence="1">DUF192 domain-containing protein</fullName>
    </submittedName>
</protein>
<organism evidence="1 2">
    <name type="scientific">Halovenus carboxidivorans</name>
    <dbReference type="NCBI Taxonomy" id="2692199"/>
    <lineage>
        <taxon>Archaea</taxon>
        <taxon>Methanobacteriati</taxon>
        <taxon>Methanobacteriota</taxon>
        <taxon>Stenosarchaea group</taxon>
        <taxon>Halobacteria</taxon>
        <taxon>Halobacteriales</taxon>
        <taxon>Haloarculaceae</taxon>
        <taxon>Halovenus</taxon>
    </lineage>
</organism>
<gene>
    <name evidence="1" type="ORF">GRX03_03565</name>
</gene>
<dbReference type="Gene3D" id="2.60.120.1140">
    <property type="entry name" value="Protein of unknown function DUF192"/>
    <property type="match status" value="1"/>
</dbReference>
<keyword evidence="2" id="KW-1185">Reference proteome</keyword>
<accession>A0A6B0T3C5</accession>
<dbReference type="EMBL" id="WUUT01000001">
    <property type="protein sequence ID" value="MXR50686.1"/>
    <property type="molecule type" value="Genomic_DNA"/>
</dbReference>
<dbReference type="OrthoDB" id="64208at2157"/>
<reference evidence="1 2" key="1">
    <citation type="submission" date="2019-12" db="EMBL/GenBank/DDBJ databases">
        <title>Isolation and characterization of three novel carbon monoxide-oxidizing members of Halobacteria from salione crusts and soils.</title>
        <authorList>
            <person name="Myers M.R."/>
            <person name="King G.M."/>
        </authorList>
    </citation>
    <scope>NUCLEOTIDE SEQUENCE [LARGE SCALE GENOMIC DNA]</scope>
    <source>
        <strain evidence="1 2">WSH3</strain>
    </source>
</reference>
<dbReference type="InterPro" id="IPR038695">
    <property type="entry name" value="Saro_0823-like_sf"/>
</dbReference>
<proteinExistence type="predicted"/>
<dbReference type="RefSeq" id="WP_159762790.1">
    <property type="nucleotide sequence ID" value="NZ_WUUT01000001.1"/>
</dbReference>